<accession>A0A0E9U9N9</accession>
<proteinExistence type="predicted"/>
<dbReference type="AlphaFoldDB" id="A0A0E9U9N9"/>
<reference evidence="1" key="2">
    <citation type="journal article" date="2015" name="Fish Shellfish Immunol.">
        <title>Early steps in the European eel (Anguilla anguilla)-Vibrio vulnificus interaction in the gills: Role of the RtxA13 toxin.</title>
        <authorList>
            <person name="Callol A."/>
            <person name="Pajuelo D."/>
            <person name="Ebbesson L."/>
            <person name="Teles M."/>
            <person name="MacKenzie S."/>
            <person name="Amaro C."/>
        </authorList>
    </citation>
    <scope>NUCLEOTIDE SEQUENCE</scope>
</reference>
<evidence type="ECO:0000313" key="1">
    <source>
        <dbReference type="EMBL" id="JAH62437.1"/>
    </source>
</evidence>
<organism evidence="1">
    <name type="scientific">Anguilla anguilla</name>
    <name type="common">European freshwater eel</name>
    <name type="synonym">Muraena anguilla</name>
    <dbReference type="NCBI Taxonomy" id="7936"/>
    <lineage>
        <taxon>Eukaryota</taxon>
        <taxon>Metazoa</taxon>
        <taxon>Chordata</taxon>
        <taxon>Craniata</taxon>
        <taxon>Vertebrata</taxon>
        <taxon>Euteleostomi</taxon>
        <taxon>Actinopterygii</taxon>
        <taxon>Neopterygii</taxon>
        <taxon>Teleostei</taxon>
        <taxon>Anguilliformes</taxon>
        <taxon>Anguillidae</taxon>
        <taxon>Anguilla</taxon>
    </lineage>
</organism>
<reference evidence="1" key="1">
    <citation type="submission" date="2014-11" db="EMBL/GenBank/DDBJ databases">
        <authorList>
            <person name="Amaro Gonzalez C."/>
        </authorList>
    </citation>
    <scope>NUCLEOTIDE SEQUENCE</scope>
</reference>
<dbReference type="EMBL" id="GBXM01046140">
    <property type="protein sequence ID" value="JAH62437.1"/>
    <property type="molecule type" value="Transcribed_RNA"/>
</dbReference>
<protein>
    <submittedName>
        <fullName evidence="1">Uncharacterized protein</fullName>
    </submittedName>
</protein>
<sequence length="26" mass="2817">MARSIGGGFLGWEVLNGTEGTDLHLW</sequence>
<name>A0A0E9U9N9_ANGAN</name>